<comment type="caution">
    <text evidence="1">The sequence shown here is derived from an EMBL/GenBank/DDBJ whole genome shotgun (WGS) entry which is preliminary data.</text>
</comment>
<proteinExistence type="predicted"/>
<accession>A0A4Z2IAJ4</accession>
<evidence type="ECO:0000313" key="1">
    <source>
        <dbReference type="EMBL" id="TNN74781.1"/>
    </source>
</evidence>
<organism evidence="1 2">
    <name type="scientific">Liparis tanakae</name>
    <name type="common">Tanaka's snailfish</name>
    <dbReference type="NCBI Taxonomy" id="230148"/>
    <lineage>
        <taxon>Eukaryota</taxon>
        <taxon>Metazoa</taxon>
        <taxon>Chordata</taxon>
        <taxon>Craniata</taxon>
        <taxon>Vertebrata</taxon>
        <taxon>Euteleostomi</taxon>
        <taxon>Actinopterygii</taxon>
        <taxon>Neopterygii</taxon>
        <taxon>Teleostei</taxon>
        <taxon>Neoteleostei</taxon>
        <taxon>Acanthomorphata</taxon>
        <taxon>Eupercaria</taxon>
        <taxon>Perciformes</taxon>
        <taxon>Cottioidei</taxon>
        <taxon>Cottales</taxon>
        <taxon>Liparidae</taxon>
        <taxon>Liparis</taxon>
    </lineage>
</organism>
<sequence length="85" mass="9313">MKKKMKENKLAESLRNICYPLFRFLIAAYERHAGGGTLLFITGAVPKRSAEAFQEETEGLLIGGRPRGRRLAGAVFHIGVGPCPV</sequence>
<name>A0A4Z2IAJ4_9TELE</name>
<keyword evidence="2" id="KW-1185">Reference proteome</keyword>
<protein>
    <submittedName>
        <fullName evidence="1">Uncharacterized protein</fullName>
    </submittedName>
</protein>
<reference evidence="1 2" key="1">
    <citation type="submission" date="2019-03" db="EMBL/GenBank/DDBJ databases">
        <title>First draft genome of Liparis tanakae, snailfish: a comprehensive survey of snailfish specific genes.</title>
        <authorList>
            <person name="Kim W."/>
            <person name="Song I."/>
            <person name="Jeong J.-H."/>
            <person name="Kim D."/>
            <person name="Kim S."/>
            <person name="Ryu S."/>
            <person name="Song J.Y."/>
            <person name="Lee S.K."/>
        </authorList>
    </citation>
    <scope>NUCLEOTIDE SEQUENCE [LARGE SCALE GENOMIC DNA]</scope>
    <source>
        <tissue evidence="1">Muscle</tissue>
    </source>
</reference>
<dbReference type="AlphaFoldDB" id="A0A4Z2IAJ4"/>
<evidence type="ECO:0000313" key="2">
    <source>
        <dbReference type="Proteomes" id="UP000314294"/>
    </source>
</evidence>
<dbReference type="Proteomes" id="UP000314294">
    <property type="component" value="Unassembled WGS sequence"/>
</dbReference>
<gene>
    <name evidence="1" type="ORF">EYF80_014881</name>
</gene>
<dbReference type="EMBL" id="SRLO01000110">
    <property type="protein sequence ID" value="TNN74781.1"/>
    <property type="molecule type" value="Genomic_DNA"/>
</dbReference>